<name>A0ABQ3HDP8_9NEIS</name>
<gene>
    <name evidence="1" type="ORF">GCM10011419_27830</name>
</gene>
<reference evidence="2" key="1">
    <citation type="journal article" date="2019" name="Int. J. Syst. Evol. Microbiol.">
        <title>The Global Catalogue of Microorganisms (GCM) 10K type strain sequencing project: providing services to taxonomists for standard genome sequencing and annotation.</title>
        <authorList>
            <consortium name="The Broad Institute Genomics Platform"/>
            <consortium name="The Broad Institute Genome Sequencing Center for Infectious Disease"/>
            <person name="Wu L."/>
            <person name="Ma J."/>
        </authorList>
    </citation>
    <scope>NUCLEOTIDE SEQUENCE [LARGE SCALE GENOMIC DNA]</scope>
    <source>
        <strain evidence="2">KCTC 23713</strain>
    </source>
</reference>
<protein>
    <recommendedName>
        <fullName evidence="3">CopG family transcriptional regulator</fullName>
    </recommendedName>
</protein>
<proteinExistence type="predicted"/>
<evidence type="ECO:0000313" key="2">
    <source>
        <dbReference type="Proteomes" id="UP000662678"/>
    </source>
</evidence>
<evidence type="ECO:0000313" key="1">
    <source>
        <dbReference type="EMBL" id="GHD81590.1"/>
    </source>
</evidence>
<dbReference type="EMBL" id="BMYP01000053">
    <property type="protein sequence ID" value="GHD81590.1"/>
    <property type="molecule type" value="Genomic_DNA"/>
</dbReference>
<comment type="caution">
    <text evidence="1">The sequence shown here is derived from an EMBL/GenBank/DDBJ whole genome shotgun (WGS) entry which is preliminary data.</text>
</comment>
<evidence type="ECO:0008006" key="3">
    <source>
        <dbReference type="Google" id="ProtNLM"/>
    </source>
</evidence>
<sequence>MRLIVAQFDDIRLEAWIERAAIMEYDAGLSREEAERRALLDVLATYGWPHPTDGP</sequence>
<organism evidence="1 2">
    <name type="scientific">Vogesella fluminis</name>
    <dbReference type="NCBI Taxonomy" id="1069161"/>
    <lineage>
        <taxon>Bacteria</taxon>
        <taxon>Pseudomonadati</taxon>
        <taxon>Pseudomonadota</taxon>
        <taxon>Betaproteobacteria</taxon>
        <taxon>Neisseriales</taxon>
        <taxon>Chromobacteriaceae</taxon>
        <taxon>Vogesella</taxon>
    </lineage>
</organism>
<dbReference type="RefSeq" id="WP_386122509.1">
    <property type="nucleotide sequence ID" value="NZ_JBHUKB010000001.1"/>
</dbReference>
<keyword evidence="2" id="KW-1185">Reference proteome</keyword>
<dbReference type="Proteomes" id="UP000662678">
    <property type="component" value="Unassembled WGS sequence"/>
</dbReference>
<accession>A0ABQ3HDP8</accession>